<protein>
    <submittedName>
        <fullName evidence="3">Uncharacterized protein</fullName>
    </submittedName>
</protein>
<feature type="region of interest" description="Disordered" evidence="1">
    <location>
        <begin position="1"/>
        <end position="31"/>
    </location>
</feature>
<evidence type="ECO:0000256" key="1">
    <source>
        <dbReference type="SAM" id="MobiDB-lite"/>
    </source>
</evidence>
<organism evidence="2 3">
    <name type="scientific">Mesorhabditis belari</name>
    <dbReference type="NCBI Taxonomy" id="2138241"/>
    <lineage>
        <taxon>Eukaryota</taxon>
        <taxon>Metazoa</taxon>
        <taxon>Ecdysozoa</taxon>
        <taxon>Nematoda</taxon>
        <taxon>Chromadorea</taxon>
        <taxon>Rhabditida</taxon>
        <taxon>Rhabditina</taxon>
        <taxon>Rhabditomorpha</taxon>
        <taxon>Rhabditoidea</taxon>
        <taxon>Rhabditidae</taxon>
        <taxon>Mesorhabditinae</taxon>
        <taxon>Mesorhabditis</taxon>
    </lineage>
</organism>
<proteinExistence type="predicted"/>
<dbReference type="WBParaSite" id="MBELARI_LOCUS17585.1">
    <property type="protein sequence ID" value="MBELARI_LOCUS17585.1"/>
    <property type="gene ID" value="MBELARI_LOCUS17585"/>
</dbReference>
<feature type="region of interest" description="Disordered" evidence="1">
    <location>
        <begin position="44"/>
        <end position="78"/>
    </location>
</feature>
<name>A0AAF3ETU0_9BILA</name>
<keyword evidence="2" id="KW-1185">Reference proteome</keyword>
<dbReference type="AlphaFoldDB" id="A0AAF3ETU0"/>
<evidence type="ECO:0000313" key="3">
    <source>
        <dbReference type="WBParaSite" id="MBELARI_LOCUS17585.1"/>
    </source>
</evidence>
<sequence>MKKGPRTKTQPVDGQVVTPSELGPANEPRRRAVVDKATQYWKESGRRCGGAGGGAGRQKVTANVPKTGTTSGANGDYRSVARPSEMSQVQKKLIGRRKEGVNRGEARQILLHQLIWRENESTNKFHEKRWCVLVASEETDGFAPEEIWCQAFENDVMVARMAFLVKKEKSAGSGSSEGTFTEAPVSNATESEKLKKSIETQMVYWLPENISDLNAVCLAIYKFCANCWNNMILVPASQLTHFIDFFHWLKDSRDLHYKRDTQSIRLDRFMCIEDVIQVFRDYNKHEGKGIESLEWERTITNNSAPIKARDLIQVACDYTRNALRSACKPPISQTLFINQMNQQRNNFANPFMRALQPEPELSFGFDDGRSPEEQAETLELVRSWLSKRCPDDADHEDMEPYRTEVYVNQSFQILPTEYEYLIPYFLPTSRAKDFH</sequence>
<dbReference type="Proteomes" id="UP000887575">
    <property type="component" value="Unassembled WGS sequence"/>
</dbReference>
<feature type="compositionally biased region" description="Polar residues" evidence="1">
    <location>
        <begin position="60"/>
        <end position="73"/>
    </location>
</feature>
<reference evidence="3" key="1">
    <citation type="submission" date="2024-02" db="UniProtKB">
        <authorList>
            <consortium name="WormBaseParasite"/>
        </authorList>
    </citation>
    <scope>IDENTIFICATION</scope>
</reference>
<feature type="compositionally biased region" description="Gly residues" evidence="1">
    <location>
        <begin position="47"/>
        <end position="56"/>
    </location>
</feature>
<accession>A0AAF3ETU0</accession>
<evidence type="ECO:0000313" key="2">
    <source>
        <dbReference type="Proteomes" id="UP000887575"/>
    </source>
</evidence>